<dbReference type="RefSeq" id="WP_119424849.1">
    <property type="nucleotide sequence ID" value="NZ_QQXK01000016.1"/>
</dbReference>
<protein>
    <submittedName>
        <fullName evidence="1">Uncharacterized protein</fullName>
    </submittedName>
</protein>
<comment type="caution">
    <text evidence="1">The sequence shown here is derived from an EMBL/GenBank/DDBJ whole genome shotgun (WGS) entry which is preliminary data.</text>
</comment>
<dbReference type="InterPro" id="IPR045661">
    <property type="entry name" value="DUF6389"/>
</dbReference>
<dbReference type="AlphaFoldDB" id="A0A399J929"/>
<dbReference type="EMBL" id="QQXK01000016">
    <property type="protein sequence ID" value="RII42093.1"/>
    <property type="molecule type" value="Genomic_DNA"/>
</dbReference>
<sequence length="142" mass="15725">MSQFEAFWTRVLASAEPEAIERAERTLAAVQGFDVELELSVFTDEDAPWLPSVWVTPMGRQHWEAARASDASRQLLNVSFGEDGEVHLNAEEAPLGGIFEPMTKPEDPRAALGALIAAWIGRIWDERFADRAEAVVRQADGC</sequence>
<dbReference type="Proteomes" id="UP000265419">
    <property type="component" value="Unassembled WGS sequence"/>
</dbReference>
<evidence type="ECO:0000313" key="2">
    <source>
        <dbReference type="Proteomes" id="UP000265419"/>
    </source>
</evidence>
<name>A0A399J929_9MICC</name>
<proteinExistence type="predicted"/>
<accession>A0A399J929</accession>
<dbReference type="Pfam" id="PF19926">
    <property type="entry name" value="DUF6389"/>
    <property type="match status" value="1"/>
</dbReference>
<keyword evidence="2" id="KW-1185">Reference proteome</keyword>
<reference evidence="1 2" key="1">
    <citation type="submission" date="2018-07" db="EMBL/GenBank/DDBJ databases">
        <title>Arthrobacter sp. nov., isolated from raw cow's milk with high bacterial count.</title>
        <authorList>
            <person name="Hahne J."/>
            <person name="Isele D."/>
            <person name="Lipski A."/>
        </authorList>
    </citation>
    <scope>NUCLEOTIDE SEQUENCE [LARGE SCALE GENOMIC DNA]</scope>
    <source>
        <strain evidence="1 2">JZ R-35</strain>
    </source>
</reference>
<gene>
    <name evidence="1" type="ORF">DWB68_09220</name>
</gene>
<organism evidence="1 2">
    <name type="scientific">Galactobacter valiniphilus</name>
    <dbReference type="NCBI Taxonomy" id="2676122"/>
    <lineage>
        <taxon>Bacteria</taxon>
        <taxon>Bacillati</taxon>
        <taxon>Actinomycetota</taxon>
        <taxon>Actinomycetes</taxon>
        <taxon>Micrococcales</taxon>
        <taxon>Micrococcaceae</taxon>
        <taxon>Galactobacter</taxon>
    </lineage>
</organism>
<evidence type="ECO:0000313" key="1">
    <source>
        <dbReference type="EMBL" id="RII42093.1"/>
    </source>
</evidence>